<dbReference type="RefSeq" id="WP_117658389.1">
    <property type="nucleotide sequence ID" value="NZ_JAQECX010000005.1"/>
</dbReference>
<accession>A0A415C363</accession>
<evidence type="ECO:0008006" key="3">
    <source>
        <dbReference type="Google" id="ProtNLM"/>
    </source>
</evidence>
<organism evidence="1 2">
    <name type="scientific">Bifidobacterium bifidum</name>
    <dbReference type="NCBI Taxonomy" id="1681"/>
    <lineage>
        <taxon>Bacteria</taxon>
        <taxon>Bacillati</taxon>
        <taxon>Actinomycetota</taxon>
        <taxon>Actinomycetes</taxon>
        <taxon>Bifidobacteriales</taxon>
        <taxon>Bifidobacteriaceae</taxon>
        <taxon>Bifidobacterium</taxon>
    </lineage>
</organism>
<dbReference type="EMBL" id="QRLR01000006">
    <property type="protein sequence ID" value="RHJ22003.1"/>
    <property type="molecule type" value="Genomic_DNA"/>
</dbReference>
<evidence type="ECO:0000313" key="1">
    <source>
        <dbReference type="EMBL" id="RHJ22003.1"/>
    </source>
</evidence>
<dbReference type="AlphaFoldDB" id="A0A415C363"/>
<sequence>MVTNVSEKDKTLQEVIDWCERLETEGRRLAYALLLQNEMDAYGAVIGQVNAYGKIADHCRSMSSEVPNQSEDAK</sequence>
<name>A0A415C363_BIFBI</name>
<evidence type="ECO:0000313" key="2">
    <source>
        <dbReference type="Proteomes" id="UP000283727"/>
    </source>
</evidence>
<protein>
    <recommendedName>
        <fullName evidence="3">Transposase</fullName>
    </recommendedName>
</protein>
<reference evidence="1 2" key="1">
    <citation type="submission" date="2018-08" db="EMBL/GenBank/DDBJ databases">
        <title>A genome reference for cultivated species of the human gut microbiota.</title>
        <authorList>
            <person name="Zou Y."/>
            <person name="Xue W."/>
            <person name="Luo G."/>
        </authorList>
    </citation>
    <scope>NUCLEOTIDE SEQUENCE [LARGE SCALE GENOMIC DNA]</scope>
    <source>
        <strain evidence="1 2">AM12-10</strain>
    </source>
</reference>
<comment type="caution">
    <text evidence="1">The sequence shown here is derived from an EMBL/GenBank/DDBJ whole genome shotgun (WGS) entry which is preliminary data.</text>
</comment>
<proteinExistence type="predicted"/>
<gene>
    <name evidence="1" type="ORF">DW137_09220</name>
</gene>
<dbReference type="Proteomes" id="UP000283727">
    <property type="component" value="Unassembled WGS sequence"/>
</dbReference>